<evidence type="ECO:0000256" key="4">
    <source>
        <dbReference type="SAM" id="SignalP"/>
    </source>
</evidence>
<feature type="non-terminal residue" evidence="6">
    <location>
        <position position="1"/>
    </location>
</feature>
<dbReference type="InterPro" id="IPR036397">
    <property type="entry name" value="RNaseH_sf"/>
</dbReference>
<dbReference type="PANTHER" id="PTHR42648:SF25">
    <property type="entry name" value="RNA-DIRECTED DNA POLYMERASE"/>
    <property type="match status" value="1"/>
</dbReference>
<evidence type="ECO:0000256" key="3">
    <source>
        <dbReference type="SAM" id="MobiDB-lite"/>
    </source>
</evidence>
<dbReference type="InterPro" id="IPR013103">
    <property type="entry name" value="RVT_2"/>
</dbReference>
<feature type="region of interest" description="Disordered" evidence="3">
    <location>
        <begin position="253"/>
        <end position="285"/>
    </location>
</feature>
<dbReference type="AlphaFoldDB" id="A0AAW2MDS7"/>
<dbReference type="GO" id="GO:0046872">
    <property type="term" value="F:metal ion binding"/>
    <property type="evidence" value="ECO:0007669"/>
    <property type="project" value="UniProtKB-KW"/>
</dbReference>
<evidence type="ECO:0000256" key="2">
    <source>
        <dbReference type="ARBA" id="ARBA00022801"/>
    </source>
</evidence>
<name>A0AAW2MDS7_SESRA</name>
<dbReference type="GO" id="GO:0016787">
    <property type="term" value="F:hydrolase activity"/>
    <property type="evidence" value="ECO:0007669"/>
    <property type="project" value="UniProtKB-KW"/>
</dbReference>
<comment type="caution">
    <text evidence="6">The sequence shown here is derived from an EMBL/GenBank/DDBJ whole genome shotgun (WGS) entry which is preliminary data.</text>
</comment>
<reference evidence="6" key="1">
    <citation type="submission" date="2020-06" db="EMBL/GenBank/DDBJ databases">
        <authorList>
            <person name="Li T."/>
            <person name="Hu X."/>
            <person name="Zhang T."/>
            <person name="Song X."/>
            <person name="Zhang H."/>
            <person name="Dai N."/>
            <person name="Sheng W."/>
            <person name="Hou X."/>
            <person name="Wei L."/>
        </authorList>
    </citation>
    <scope>NUCLEOTIDE SEQUENCE</scope>
    <source>
        <strain evidence="6">G02</strain>
        <tissue evidence="6">Leaf</tissue>
    </source>
</reference>
<dbReference type="InterPro" id="IPR039537">
    <property type="entry name" value="Retrotran_Ty1/copia-like"/>
</dbReference>
<dbReference type="Pfam" id="PF07727">
    <property type="entry name" value="RVT_2"/>
    <property type="match status" value="1"/>
</dbReference>
<dbReference type="PANTHER" id="PTHR42648">
    <property type="entry name" value="TRANSPOSASE, PUTATIVE-RELATED"/>
    <property type="match status" value="1"/>
</dbReference>
<sequence>WSHVSLLSSRNLAFARLLAQLIRLQAHFPDYSIKKIRLDNAGEFTSQTFNDYCMSIGIDVEHPVAYVHTQNGLAESFIKSLQLIARPLLMRSKLFISCWGHAILHAAALIRMRPTSYHKFSPLQLVFGQEPNISHLRVFGCAVYVPIAPAQRTKMGPQRKLGIYVGYESPSIVKYLEPLTGDLFTAHFADCHFDESVYPTLGRETKQLEQKINWNELSLSHLDPRTNQTANAPIKIDIHVGQAKIANEPKTCLKRGRPIGSKDKNPRKRKGAIDQDGQIEDTTLEESPGINNVLVPKELRQRNDWPKWKDAIEAELNSLAQRKVFGPVVRTPENVKPVGYKWIFVRNRNEQDEIVRYKARLVAQGFSQRPGIDYEQTYSPVVDATTFRYLISLAVKEGLDLRLLDVVTAYLYGSLDNDIYMKLPE</sequence>
<dbReference type="EMBL" id="JACGWJ010000022">
    <property type="protein sequence ID" value="KAL0329128.1"/>
    <property type="molecule type" value="Genomic_DNA"/>
</dbReference>
<evidence type="ECO:0000313" key="6">
    <source>
        <dbReference type="EMBL" id="KAL0329128.1"/>
    </source>
</evidence>
<dbReference type="GO" id="GO:0015074">
    <property type="term" value="P:DNA integration"/>
    <property type="evidence" value="ECO:0007669"/>
    <property type="project" value="InterPro"/>
</dbReference>
<reference evidence="6" key="2">
    <citation type="journal article" date="2024" name="Plant">
        <title>Genomic evolution and insights into agronomic trait innovations of Sesamum species.</title>
        <authorList>
            <person name="Miao H."/>
            <person name="Wang L."/>
            <person name="Qu L."/>
            <person name="Liu H."/>
            <person name="Sun Y."/>
            <person name="Le M."/>
            <person name="Wang Q."/>
            <person name="Wei S."/>
            <person name="Zheng Y."/>
            <person name="Lin W."/>
            <person name="Duan Y."/>
            <person name="Cao H."/>
            <person name="Xiong S."/>
            <person name="Wang X."/>
            <person name="Wei L."/>
            <person name="Li C."/>
            <person name="Ma Q."/>
            <person name="Ju M."/>
            <person name="Zhao R."/>
            <person name="Li G."/>
            <person name="Mu C."/>
            <person name="Tian Q."/>
            <person name="Mei H."/>
            <person name="Zhang T."/>
            <person name="Gao T."/>
            <person name="Zhang H."/>
        </authorList>
    </citation>
    <scope>NUCLEOTIDE SEQUENCE</scope>
    <source>
        <strain evidence="6">G02</strain>
    </source>
</reference>
<dbReference type="GO" id="GO:0003676">
    <property type="term" value="F:nucleic acid binding"/>
    <property type="evidence" value="ECO:0007669"/>
    <property type="project" value="InterPro"/>
</dbReference>
<evidence type="ECO:0000259" key="5">
    <source>
        <dbReference type="PROSITE" id="PS50994"/>
    </source>
</evidence>
<gene>
    <name evidence="6" type="ORF">Sradi_4899500</name>
</gene>
<dbReference type="InterPro" id="IPR012337">
    <property type="entry name" value="RNaseH-like_sf"/>
</dbReference>
<feature type="domain" description="Integrase catalytic" evidence="5">
    <location>
        <begin position="1"/>
        <end position="130"/>
    </location>
</feature>
<dbReference type="PROSITE" id="PS50994">
    <property type="entry name" value="INTEGRASE"/>
    <property type="match status" value="1"/>
</dbReference>
<evidence type="ECO:0000256" key="1">
    <source>
        <dbReference type="ARBA" id="ARBA00022723"/>
    </source>
</evidence>
<accession>A0AAW2MDS7</accession>
<organism evidence="6">
    <name type="scientific">Sesamum radiatum</name>
    <name type="common">Black benniseed</name>
    <dbReference type="NCBI Taxonomy" id="300843"/>
    <lineage>
        <taxon>Eukaryota</taxon>
        <taxon>Viridiplantae</taxon>
        <taxon>Streptophyta</taxon>
        <taxon>Embryophyta</taxon>
        <taxon>Tracheophyta</taxon>
        <taxon>Spermatophyta</taxon>
        <taxon>Magnoliopsida</taxon>
        <taxon>eudicotyledons</taxon>
        <taxon>Gunneridae</taxon>
        <taxon>Pentapetalae</taxon>
        <taxon>asterids</taxon>
        <taxon>lamiids</taxon>
        <taxon>Lamiales</taxon>
        <taxon>Pedaliaceae</taxon>
        <taxon>Sesamum</taxon>
    </lineage>
</organism>
<dbReference type="Gene3D" id="3.30.420.10">
    <property type="entry name" value="Ribonuclease H-like superfamily/Ribonuclease H"/>
    <property type="match status" value="1"/>
</dbReference>
<dbReference type="SUPFAM" id="SSF53098">
    <property type="entry name" value="Ribonuclease H-like"/>
    <property type="match status" value="1"/>
</dbReference>
<feature type="signal peptide" evidence="4">
    <location>
        <begin position="1"/>
        <end position="19"/>
    </location>
</feature>
<keyword evidence="1" id="KW-0479">Metal-binding</keyword>
<protein>
    <submittedName>
        <fullName evidence="6">Copia protein</fullName>
    </submittedName>
</protein>
<dbReference type="InterPro" id="IPR001584">
    <property type="entry name" value="Integrase_cat-core"/>
</dbReference>
<keyword evidence="4" id="KW-0732">Signal</keyword>
<keyword evidence="2" id="KW-0378">Hydrolase</keyword>
<proteinExistence type="predicted"/>
<feature type="chain" id="PRO_5043654718" evidence="4">
    <location>
        <begin position="20"/>
        <end position="425"/>
    </location>
</feature>